<gene>
    <name evidence="2" type="ORF">WA026_022422</name>
</gene>
<dbReference type="Pfam" id="PF03392">
    <property type="entry name" value="OS-D"/>
    <property type="match status" value="1"/>
</dbReference>
<name>A0AAW1U699_9CUCU</name>
<dbReference type="InterPro" id="IPR036682">
    <property type="entry name" value="OS_D_A10/PebIII_sf"/>
</dbReference>
<dbReference type="InterPro" id="IPR005055">
    <property type="entry name" value="A10/PebIII"/>
</dbReference>
<reference evidence="2 3" key="1">
    <citation type="submission" date="2023-03" db="EMBL/GenBank/DDBJ databases">
        <title>Genome insight into feeding habits of ladybird beetles.</title>
        <authorList>
            <person name="Li H.-S."/>
            <person name="Huang Y.-H."/>
            <person name="Pang H."/>
        </authorList>
    </citation>
    <scope>NUCLEOTIDE SEQUENCE [LARGE SCALE GENOMIC DNA]</scope>
    <source>
        <strain evidence="2">SYSU_2023b</strain>
        <tissue evidence="2">Whole body</tissue>
    </source>
</reference>
<keyword evidence="1" id="KW-0812">Transmembrane</keyword>
<sequence length="122" mass="14281">MYGAIIELVVVAAVIVLVNGDTVKYYATKYDHLDIERILNNRRMVTYYAQCLLSKGPCPPQGVEFKSEYHYRVVFKLIHVRMNKYLRRLTYLNMPIGSYLLHCILFFSLSTNFVELVHITEN</sequence>
<feature type="transmembrane region" description="Helical" evidence="1">
    <location>
        <begin position="91"/>
        <end position="109"/>
    </location>
</feature>
<dbReference type="Proteomes" id="UP001431783">
    <property type="component" value="Unassembled WGS sequence"/>
</dbReference>
<keyword evidence="3" id="KW-1185">Reference proteome</keyword>
<dbReference type="EMBL" id="JARQZJ010000049">
    <property type="protein sequence ID" value="KAK9878524.1"/>
    <property type="molecule type" value="Genomic_DNA"/>
</dbReference>
<protein>
    <submittedName>
        <fullName evidence="2">Uncharacterized protein</fullName>
    </submittedName>
</protein>
<comment type="caution">
    <text evidence="2">The sequence shown here is derived from an EMBL/GenBank/DDBJ whole genome shotgun (WGS) entry which is preliminary data.</text>
</comment>
<evidence type="ECO:0000313" key="2">
    <source>
        <dbReference type="EMBL" id="KAK9878524.1"/>
    </source>
</evidence>
<evidence type="ECO:0000313" key="3">
    <source>
        <dbReference type="Proteomes" id="UP001431783"/>
    </source>
</evidence>
<organism evidence="2 3">
    <name type="scientific">Henosepilachna vigintioctopunctata</name>
    <dbReference type="NCBI Taxonomy" id="420089"/>
    <lineage>
        <taxon>Eukaryota</taxon>
        <taxon>Metazoa</taxon>
        <taxon>Ecdysozoa</taxon>
        <taxon>Arthropoda</taxon>
        <taxon>Hexapoda</taxon>
        <taxon>Insecta</taxon>
        <taxon>Pterygota</taxon>
        <taxon>Neoptera</taxon>
        <taxon>Endopterygota</taxon>
        <taxon>Coleoptera</taxon>
        <taxon>Polyphaga</taxon>
        <taxon>Cucujiformia</taxon>
        <taxon>Coccinelloidea</taxon>
        <taxon>Coccinellidae</taxon>
        <taxon>Epilachninae</taxon>
        <taxon>Epilachnini</taxon>
        <taxon>Henosepilachna</taxon>
    </lineage>
</organism>
<dbReference type="Gene3D" id="1.10.2080.10">
    <property type="entry name" value="Insect odorant-binding protein A10/Ejaculatory bulb-specific protein 3"/>
    <property type="match status" value="1"/>
</dbReference>
<dbReference type="SUPFAM" id="SSF100910">
    <property type="entry name" value="Chemosensory protein Csp2"/>
    <property type="match status" value="1"/>
</dbReference>
<proteinExistence type="predicted"/>
<keyword evidence="1" id="KW-1133">Transmembrane helix</keyword>
<dbReference type="PANTHER" id="PTHR11257:SF9">
    <property type="entry name" value="CHEMOSENSORY PROTEIN 13"/>
    <property type="match status" value="1"/>
</dbReference>
<dbReference type="PANTHER" id="PTHR11257">
    <property type="entry name" value="CHEMOSENSORY PROTEIN-RELATED"/>
    <property type="match status" value="1"/>
</dbReference>
<evidence type="ECO:0000256" key="1">
    <source>
        <dbReference type="SAM" id="Phobius"/>
    </source>
</evidence>
<keyword evidence="1" id="KW-0472">Membrane</keyword>
<dbReference type="AlphaFoldDB" id="A0AAW1U699"/>
<accession>A0AAW1U699</accession>